<keyword evidence="2" id="KW-1185">Reference proteome</keyword>
<sequence>MVSNSSYRKSFIHSSIKIARFYGFQGLDFAWPYPDTTSDMFGMGVLFQEWKAAISLEATNSNHSQLILTARVTYSPSLSSASYPIEMIKQHLNWVHVRPYGNSYPPSENLTGAHAALYSQGNILNMDHGVREWIGKGLSANKLVLTLPFYGSAWMLQNPMVNGIGAPAKQFALNTNGGGGGTATYKEIKNYIEDYGPDVPVRYNSTYVVNYWTKGSIWIGFDDVEAVRAKISYAKKKKLLGYSAWQVSYDYNWVLSKTAAGVAINDSSVQEDHNSGQDNKSPVLVILLSTTAAVSLLFGIFVIFYCWRRNFKLKWMVHSTTGIQ</sequence>
<protein>
    <submittedName>
        <fullName evidence="1">Uncharacterized protein</fullName>
    </submittedName>
</protein>
<accession>A0ACC0Y7S8</accession>
<reference evidence="2" key="1">
    <citation type="journal article" date="2023" name="G3 (Bethesda)">
        <title>Genome assembly and association tests identify interacting loci associated with vigor, precocity, and sex in interspecific pistachio rootstocks.</title>
        <authorList>
            <person name="Palmer W."/>
            <person name="Jacygrad E."/>
            <person name="Sagayaradj S."/>
            <person name="Cavanaugh K."/>
            <person name="Han R."/>
            <person name="Bertier L."/>
            <person name="Beede B."/>
            <person name="Kafkas S."/>
            <person name="Golino D."/>
            <person name="Preece J."/>
            <person name="Michelmore R."/>
        </authorList>
    </citation>
    <scope>NUCLEOTIDE SEQUENCE [LARGE SCALE GENOMIC DNA]</scope>
</reference>
<evidence type="ECO:0000313" key="1">
    <source>
        <dbReference type="EMBL" id="KAJ0031154.1"/>
    </source>
</evidence>
<proteinExistence type="predicted"/>
<gene>
    <name evidence="1" type="ORF">Pint_14517</name>
</gene>
<name>A0ACC0Y7S8_9ROSI</name>
<dbReference type="Proteomes" id="UP001163603">
    <property type="component" value="Chromosome 8"/>
</dbReference>
<dbReference type="EMBL" id="CM047743">
    <property type="protein sequence ID" value="KAJ0031154.1"/>
    <property type="molecule type" value="Genomic_DNA"/>
</dbReference>
<evidence type="ECO:0000313" key="2">
    <source>
        <dbReference type="Proteomes" id="UP001163603"/>
    </source>
</evidence>
<comment type="caution">
    <text evidence="1">The sequence shown here is derived from an EMBL/GenBank/DDBJ whole genome shotgun (WGS) entry which is preliminary data.</text>
</comment>
<organism evidence="1 2">
    <name type="scientific">Pistacia integerrima</name>
    <dbReference type="NCBI Taxonomy" id="434235"/>
    <lineage>
        <taxon>Eukaryota</taxon>
        <taxon>Viridiplantae</taxon>
        <taxon>Streptophyta</taxon>
        <taxon>Embryophyta</taxon>
        <taxon>Tracheophyta</taxon>
        <taxon>Spermatophyta</taxon>
        <taxon>Magnoliopsida</taxon>
        <taxon>eudicotyledons</taxon>
        <taxon>Gunneridae</taxon>
        <taxon>Pentapetalae</taxon>
        <taxon>rosids</taxon>
        <taxon>malvids</taxon>
        <taxon>Sapindales</taxon>
        <taxon>Anacardiaceae</taxon>
        <taxon>Pistacia</taxon>
    </lineage>
</organism>